<dbReference type="Pfam" id="PF13786">
    <property type="entry name" value="DUF4179"/>
    <property type="match status" value="1"/>
</dbReference>
<organism evidence="2 3">
    <name type="scientific">Gemmiger formicilis</name>
    <dbReference type="NCBI Taxonomy" id="745368"/>
    <lineage>
        <taxon>Bacteria</taxon>
        <taxon>Bacillati</taxon>
        <taxon>Bacillota</taxon>
        <taxon>Clostridia</taxon>
        <taxon>Eubacteriales</taxon>
        <taxon>Gemmiger</taxon>
    </lineage>
</organism>
<dbReference type="Proteomes" id="UP000190286">
    <property type="component" value="Unassembled WGS sequence"/>
</dbReference>
<name>A0A1T4XCH2_9FIRM</name>
<evidence type="ECO:0000313" key="3">
    <source>
        <dbReference type="Proteomes" id="UP000190286"/>
    </source>
</evidence>
<dbReference type="InterPro" id="IPR025436">
    <property type="entry name" value="DUF4179"/>
</dbReference>
<keyword evidence="3" id="KW-1185">Reference proteome</keyword>
<accession>A0A1T4XCH2</accession>
<proteinExistence type="predicted"/>
<dbReference type="EMBL" id="FUYF01000008">
    <property type="protein sequence ID" value="SKA86865.1"/>
    <property type="molecule type" value="Genomic_DNA"/>
</dbReference>
<dbReference type="RefSeq" id="WP_078784567.1">
    <property type="nucleotide sequence ID" value="NZ_FUYF01000008.1"/>
</dbReference>
<evidence type="ECO:0000259" key="1">
    <source>
        <dbReference type="Pfam" id="PF13786"/>
    </source>
</evidence>
<dbReference type="AlphaFoldDB" id="A0A1T4XCH2"/>
<sequence length="389" mass="42448">MRDKNFDVDLLKTLNDQPMPETPLTDDEFTRVLDAACGRLPQKKPAGHRRFPWGRVAAAAAACLAVGLGSINFAAPAVAEQLPVVGSLFSWMNRGGQDDYVSLQSEQLNKYAETVESTAETSDSPYTLTLGQVFNDGDWLRISLMLTSEDDSLAGSNAIGPREDAVEKALQNGGGQYGTLVLDNGIELSGGINFEKRDDHTFVAGLNYELFLTHEDLAGHTATLTLSDLVACNKSIVETDGKSYWHYDYADQTPLPGTYTLTFTIPEVSDAGVRTMDTPVEQNGITLQSVRATPAATKVLLTFPPEQHWVSVKLYTADGTELGHERGEGGWWTDGAWTADPADFDHPEQCTKASYDYFAAVPENCHSLTVKVYDFDTDAELTTFTAELP</sequence>
<reference evidence="2 3" key="1">
    <citation type="submission" date="2017-02" db="EMBL/GenBank/DDBJ databases">
        <authorList>
            <person name="Peterson S.W."/>
        </authorList>
    </citation>
    <scope>NUCLEOTIDE SEQUENCE [LARGE SCALE GENOMIC DNA]</scope>
    <source>
        <strain evidence="2 3">ATCC 27749</strain>
    </source>
</reference>
<evidence type="ECO:0000313" key="2">
    <source>
        <dbReference type="EMBL" id="SKA86865.1"/>
    </source>
</evidence>
<dbReference type="OrthoDB" id="1848864at2"/>
<protein>
    <recommendedName>
        <fullName evidence="1">DUF4179 domain-containing protein</fullName>
    </recommendedName>
</protein>
<dbReference type="Gene3D" id="2.60.40.1630">
    <property type="entry name" value="bacillus anthracis domain"/>
    <property type="match status" value="1"/>
</dbReference>
<gene>
    <name evidence="2" type="ORF">SAMN02745178_01643</name>
</gene>
<dbReference type="GeneID" id="93338103"/>
<feature type="domain" description="DUF4179" evidence="1">
    <location>
        <begin position="49"/>
        <end position="146"/>
    </location>
</feature>